<keyword evidence="6" id="KW-1185">Reference proteome</keyword>
<feature type="domain" description="Mce/MlaD" evidence="3">
    <location>
        <begin position="42"/>
        <end position="114"/>
    </location>
</feature>
<proteinExistence type="predicted"/>
<name>A0ABN2K8L6_9ACTN</name>
<dbReference type="EMBL" id="BAAAME010000005">
    <property type="protein sequence ID" value="GAA1750601.1"/>
    <property type="molecule type" value="Genomic_DNA"/>
</dbReference>
<evidence type="ECO:0000313" key="6">
    <source>
        <dbReference type="Proteomes" id="UP001501057"/>
    </source>
</evidence>
<feature type="domain" description="Mammalian cell entry C-terminal" evidence="4">
    <location>
        <begin position="150"/>
        <end position="306"/>
    </location>
</feature>
<evidence type="ECO:0000259" key="3">
    <source>
        <dbReference type="Pfam" id="PF02470"/>
    </source>
</evidence>
<feature type="signal peptide" evidence="2">
    <location>
        <begin position="1"/>
        <end position="24"/>
    </location>
</feature>
<evidence type="ECO:0000259" key="4">
    <source>
        <dbReference type="Pfam" id="PF11887"/>
    </source>
</evidence>
<feature type="compositionally biased region" description="Low complexity" evidence="1">
    <location>
        <begin position="408"/>
        <end position="426"/>
    </location>
</feature>
<feature type="chain" id="PRO_5045195256" evidence="2">
    <location>
        <begin position="25"/>
        <end position="441"/>
    </location>
</feature>
<keyword evidence="2" id="KW-0732">Signal</keyword>
<evidence type="ECO:0000313" key="5">
    <source>
        <dbReference type="EMBL" id="GAA1750601.1"/>
    </source>
</evidence>
<dbReference type="PANTHER" id="PTHR33371:SF15">
    <property type="entry name" value="LIPOPROTEIN LPRN"/>
    <property type="match status" value="1"/>
</dbReference>
<dbReference type="InterPro" id="IPR052336">
    <property type="entry name" value="MlaD_Phospholipid_Transporter"/>
</dbReference>
<accession>A0ABN2K8L6</accession>
<dbReference type="Pfam" id="PF02470">
    <property type="entry name" value="MlaD"/>
    <property type="match status" value="1"/>
</dbReference>
<dbReference type="Proteomes" id="UP001501057">
    <property type="component" value="Unassembled WGS sequence"/>
</dbReference>
<sequence length="441" mass="45674">MRNHGLRVLLALAASALVAGCSFTGVNSYTLPLNEGGGSDALTVTVLLENATNLVPNSEVKYKEVTVGSVRKIELDGWQPTLTIGLNRDAEVPADVRANVAQKSLLGAQYLELVDPEDVPTDAAPADPVAAAEDALATEAAAASPDRGLLADGDTIGLDRTDRYPETEEVLTAASLLLNGGGLPAVRTISSEVNDALTGRHDDVSSVIRQIDQTATTLDGQLTSITGALEQLDQLAQTFNDQSAVVDRALQSLPAGVDVLSEEEDQLLATLQSLGRVQDATSTAFGNNDVAFGRILDNLVPVTQAVVEVHDLAPLIESTTYPFPTSIVPGITRSDYLNLGVTIDISAEDLAVKFLGLNSLEGLLTGFVDGAPIDGAGQATDPLLAPLDGLLQPDGLGPLGDILGGVLTPPLDTPASPTPTPTTGTPPRQPNLLELLLGGGR</sequence>
<dbReference type="InterPro" id="IPR003399">
    <property type="entry name" value="Mce/MlaD"/>
</dbReference>
<dbReference type="Pfam" id="PF11887">
    <property type="entry name" value="Mce4_CUP1"/>
    <property type="match status" value="1"/>
</dbReference>
<dbReference type="PANTHER" id="PTHR33371">
    <property type="entry name" value="INTERMEMBRANE PHOSPHOLIPID TRANSPORT SYSTEM BINDING PROTEIN MLAD-RELATED"/>
    <property type="match status" value="1"/>
</dbReference>
<comment type="caution">
    <text evidence="5">The sequence shown here is derived from an EMBL/GenBank/DDBJ whole genome shotgun (WGS) entry which is preliminary data.</text>
</comment>
<feature type="region of interest" description="Disordered" evidence="1">
    <location>
        <begin position="408"/>
        <end position="431"/>
    </location>
</feature>
<evidence type="ECO:0000256" key="1">
    <source>
        <dbReference type="SAM" id="MobiDB-lite"/>
    </source>
</evidence>
<dbReference type="RefSeq" id="WP_344203643.1">
    <property type="nucleotide sequence ID" value="NZ_BAAAME010000005.1"/>
</dbReference>
<organism evidence="5 6">
    <name type="scientific">Aeromicrobium alkaliterrae</name>
    <dbReference type="NCBI Taxonomy" id="302168"/>
    <lineage>
        <taxon>Bacteria</taxon>
        <taxon>Bacillati</taxon>
        <taxon>Actinomycetota</taxon>
        <taxon>Actinomycetes</taxon>
        <taxon>Propionibacteriales</taxon>
        <taxon>Nocardioidaceae</taxon>
        <taxon>Aeromicrobium</taxon>
    </lineage>
</organism>
<reference evidence="5 6" key="1">
    <citation type="journal article" date="2019" name="Int. J. Syst. Evol. Microbiol.">
        <title>The Global Catalogue of Microorganisms (GCM) 10K type strain sequencing project: providing services to taxonomists for standard genome sequencing and annotation.</title>
        <authorList>
            <consortium name="The Broad Institute Genomics Platform"/>
            <consortium name="The Broad Institute Genome Sequencing Center for Infectious Disease"/>
            <person name="Wu L."/>
            <person name="Ma J."/>
        </authorList>
    </citation>
    <scope>NUCLEOTIDE SEQUENCE [LARGE SCALE GENOMIC DNA]</scope>
    <source>
        <strain evidence="5 6">JCM 13518</strain>
    </source>
</reference>
<dbReference type="PROSITE" id="PS51257">
    <property type="entry name" value="PROKAR_LIPOPROTEIN"/>
    <property type="match status" value="1"/>
</dbReference>
<protein>
    <submittedName>
        <fullName evidence="5">MCE family protein</fullName>
    </submittedName>
</protein>
<evidence type="ECO:0000256" key="2">
    <source>
        <dbReference type="SAM" id="SignalP"/>
    </source>
</evidence>
<gene>
    <name evidence="5" type="ORF">GCM10009710_33130</name>
</gene>
<dbReference type="InterPro" id="IPR024516">
    <property type="entry name" value="Mce_C"/>
</dbReference>